<feature type="domain" description="PsbP C-terminal" evidence="1">
    <location>
        <begin position="232"/>
        <end position="275"/>
    </location>
</feature>
<protein>
    <recommendedName>
        <fullName evidence="1">PsbP C-terminal domain-containing protein</fullName>
    </recommendedName>
</protein>
<dbReference type="GO" id="GO:0019898">
    <property type="term" value="C:extrinsic component of membrane"/>
    <property type="evidence" value="ECO:0007669"/>
    <property type="project" value="InterPro"/>
</dbReference>
<reference evidence="2" key="1">
    <citation type="submission" date="2021-01" db="EMBL/GenBank/DDBJ databases">
        <authorList>
            <person name="Corre E."/>
            <person name="Pelletier E."/>
            <person name="Niang G."/>
            <person name="Scheremetjew M."/>
            <person name="Finn R."/>
            <person name="Kale V."/>
            <person name="Holt S."/>
            <person name="Cochrane G."/>
            <person name="Meng A."/>
            <person name="Brown T."/>
            <person name="Cohen L."/>
        </authorList>
    </citation>
    <scope>NUCLEOTIDE SEQUENCE</scope>
    <source>
        <strain evidence="2">RCC1614</strain>
    </source>
</reference>
<evidence type="ECO:0000313" key="2">
    <source>
        <dbReference type="EMBL" id="CAD8231628.1"/>
    </source>
</evidence>
<sequence length="279" mass="29028">MFPNSSNANATTTTGGANVANGGADGGAAFALRSTLIRPGAAAAAAATVDAPALAPFVGKAGFLLRYPNGWVKATDRPGNDDAKGGETLALLGNFKDIDTVSVRREPLSLHADFVEAAAGWDATVIGGGYDRHDDVVARKVAESLTRAERAAVDANQNFGVVGGVENGKSGVMDFAFVGPSSCAVASGAEPGSTQPYFSYDYVTEVCRAEVEEGLGGEKMCVGPRGDVLDTIRRRNFVVATDSGGWLYLVKASALETRWEDVGGMLMDVARSFRVPQEE</sequence>
<dbReference type="AlphaFoldDB" id="A0A7R9TDM2"/>
<accession>A0A7R9TDM2</accession>
<dbReference type="InterPro" id="IPR002683">
    <property type="entry name" value="PsbP_C"/>
</dbReference>
<dbReference type="InterPro" id="IPR016123">
    <property type="entry name" value="Mog1/PsbP_a/b/a-sand"/>
</dbReference>
<dbReference type="GO" id="GO:0015979">
    <property type="term" value="P:photosynthesis"/>
    <property type="evidence" value="ECO:0007669"/>
    <property type="project" value="InterPro"/>
</dbReference>
<evidence type="ECO:0000259" key="1">
    <source>
        <dbReference type="Pfam" id="PF01789"/>
    </source>
</evidence>
<gene>
    <name evidence="2" type="ORF">MPUS1402_LOCUS2861</name>
</gene>
<proteinExistence type="predicted"/>
<name>A0A7R9TDM2_MICPS</name>
<dbReference type="SUPFAM" id="SSF55724">
    <property type="entry name" value="Mog1p/PsbP-like"/>
    <property type="match status" value="1"/>
</dbReference>
<dbReference type="GO" id="GO:0009654">
    <property type="term" value="C:photosystem II oxygen evolving complex"/>
    <property type="evidence" value="ECO:0007669"/>
    <property type="project" value="InterPro"/>
</dbReference>
<dbReference type="Pfam" id="PF01789">
    <property type="entry name" value="PsbP"/>
    <property type="match status" value="1"/>
</dbReference>
<dbReference type="Gene3D" id="3.40.1000.10">
    <property type="entry name" value="Mog1/PsbP, alpha/beta/alpha sandwich"/>
    <property type="match status" value="1"/>
</dbReference>
<dbReference type="GO" id="GO:0005509">
    <property type="term" value="F:calcium ion binding"/>
    <property type="evidence" value="ECO:0007669"/>
    <property type="project" value="InterPro"/>
</dbReference>
<dbReference type="EMBL" id="HBDY01003812">
    <property type="protein sequence ID" value="CAD8231628.1"/>
    <property type="molecule type" value="Transcribed_RNA"/>
</dbReference>
<organism evidence="2">
    <name type="scientific">Micromonas pusilla</name>
    <name type="common">Picoplanktonic green alga</name>
    <name type="synonym">Chromulina pusilla</name>
    <dbReference type="NCBI Taxonomy" id="38833"/>
    <lineage>
        <taxon>Eukaryota</taxon>
        <taxon>Viridiplantae</taxon>
        <taxon>Chlorophyta</taxon>
        <taxon>Mamiellophyceae</taxon>
        <taxon>Mamiellales</taxon>
        <taxon>Mamiellaceae</taxon>
        <taxon>Micromonas</taxon>
    </lineage>
</organism>